<dbReference type="STRING" id="933852.A0A0C3ADE3"/>
<dbReference type="AlphaFoldDB" id="A0A0C3ADE3"/>
<gene>
    <name evidence="1" type="ORF">M408DRAFT_11942</name>
</gene>
<proteinExistence type="predicted"/>
<dbReference type="InterPro" id="IPR036291">
    <property type="entry name" value="NAD(P)-bd_dom_sf"/>
</dbReference>
<reference evidence="1 2" key="1">
    <citation type="submission" date="2014-04" db="EMBL/GenBank/DDBJ databases">
        <authorList>
            <consortium name="DOE Joint Genome Institute"/>
            <person name="Kuo A."/>
            <person name="Zuccaro A."/>
            <person name="Kohler A."/>
            <person name="Nagy L.G."/>
            <person name="Floudas D."/>
            <person name="Copeland A."/>
            <person name="Barry K.W."/>
            <person name="Cichocki N."/>
            <person name="Veneault-Fourrey C."/>
            <person name="LaButti K."/>
            <person name="Lindquist E.A."/>
            <person name="Lipzen A."/>
            <person name="Lundell T."/>
            <person name="Morin E."/>
            <person name="Murat C."/>
            <person name="Sun H."/>
            <person name="Tunlid A."/>
            <person name="Henrissat B."/>
            <person name="Grigoriev I.V."/>
            <person name="Hibbett D.S."/>
            <person name="Martin F."/>
            <person name="Nordberg H.P."/>
            <person name="Cantor M.N."/>
            <person name="Hua S.X."/>
        </authorList>
    </citation>
    <scope>NUCLEOTIDE SEQUENCE [LARGE SCALE GENOMIC DNA]</scope>
    <source>
        <strain evidence="1 2">MAFF 305830</strain>
    </source>
</reference>
<dbReference type="OrthoDB" id="16464at2759"/>
<accession>A0A0C3ADE3</accession>
<name>A0A0C3ADE3_SERVB</name>
<organism evidence="1 2">
    <name type="scientific">Serendipita vermifera MAFF 305830</name>
    <dbReference type="NCBI Taxonomy" id="933852"/>
    <lineage>
        <taxon>Eukaryota</taxon>
        <taxon>Fungi</taxon>
        <taxon>Dikarya</taxon>
        <taxon>Basidiomycota</taxon>
        <taxon>Agaricomycotina</taxon>
        <taxon>Agaricomycetes</taxon>
        <taxon>Sebacinales</taxon>
        <taxon>Serendipitaceae</taxon>
        <taxon>Serendipita</taxon>
    </lineage>
</organism>
<evidence type="ECO:0000313" key="2">
    <source>
        <dbReference type="Proteomes" id="UP000054097"/>
    </source>
</evidence>
<dbReference type="Proteomes" id="UP000054097">
    <property type="component" value="Unassembled WGS sequence"/>
</dbReference>
<sequence>MTSRPNVLVFGGLEYLLQALTQHIIPPLPAEPLVSHIRLVDKFSINPPTTAISKELLGVLRDRRDLVEYPVVSKSFLDPAPNGQPYSYIIDATGDFIPGRPAEVYARTSFDVSLFIAQASAAQLSRNPGSIKAHIRYTAPFYEPPDLAKRYKETDPEGWKPRGMRGVWLHEILRAIGSIPGLPLVVLRTGLLYGEMFLKYEATAFILLGLVYKHLGQDMRLLWSPELPKSSLNIYDFAGAIWKAAQWMSTKTRQEADASAGVPIPPSYDPSVTTSLSPDVLPASSGSVVVPVFNIVDEGDTTQGSLGSLGAVLSRLYGINVEFQALSDERLSGMKLSEIVEDANLVHMEAWNEIITHSKPPVPDTPLSPYMPLSVVEEHAYAIDGERSRKILGYQYRYPQLNEQAVHDFINWCRREGVWPETDLYTSP</sequence>
<dbReference type="HOGENOM" id="CLU_045030_0_0_1"/>
<evidence type="ECO:0000313" key="1">
    <source>
        <dbReference type="EMBL" id="KIM22640.1"/>
    </source>
</evidence>
<reference evidence="2" key="2">
    <citation type="submission" date="2015-01" db="EMBL/GenBank/DDBJ databases">
        <title>Evolutionary Origins and Diversification of the Mycorrhizal Mutualists.</title>
        <authorList>
            <consortium name="DOE Joint Genome Institute"/>
            <consortium name="Mycorrhizal Genomics Consortium"/>
            <person name="Kohler A."/>
            <person name="Kuo A."/>
            <person name="Nagy L.G."/>
            <person name="Floudas D."/>
            <person name="Copeland A."/>
            <person name="Barry K.W."/>
            <person name="Cichocki N."/>
            <person name="Veneault-Fourrey C."/>
            <person name="LaButti K."/>
            <person name="Lindquist E.A."/>
            <person name="Lipzen A."/>
            <person name="Lundell T."/>
            <person name="Morin E."/>
            <person name="Murat C."/>
            <person name="Riley R."/>
            <person name="Ohm R."/>
            <person name="Sun H."/>
            <person name="Tunlid A."/>
            <person name="Henrissat B."/>
            <person name="Grigoriev I.V."/>
            <person name="Hibbett D.S."/>
            <person name="Martin F."/>
        </authorList>
    </citation>
    <scope>NUCLEOTIDE SEQUENCE [LARGE SCALE GENOMIC DNA]</scope>
    <source>
        <strain evidence="2">MAFF 305830</strain>
    </source>
</reference>
<protein>
    <recommendedName>
        <fullName evidence="3">Thioester reductase (TE) domain-containing protein</fullName>
    </recommendedName>
</protein>
<evidence type="ECO:0008006" key="3">
    <source>
        <dbReference type="Google" id="ProtNLM"/>
    </source>
</evidence>
<dbReference type="SUPFAM" id="SSF51735">
    <property type="entry name" value="NAD(P)-binding Rossmann-fold domains"/>
    <property type="match status" value="1"/>
</dbReference>
<dbReference type="EMBL" id="KN824351">
    <property type="protein sequence ID" value="KIM22640.1"/>
    <property type="molecule type" value="Genomic_DNA"/>
</dbReference>
<keyword evidence="2" id="KW-1185">Reference proteome</keyword>